<comment type="subcellular location">
    <subcellularLocation>
        <location evidence="6">Cell membrane</location>
        <topology evidence="6">Multi-pass membrane protein</topology>
    </subcellularLocation>
    <subcellularLocation>
        <location evidence="1">Membrane</location>
        <topology evidence="1">Multi-pass membrane protein</topology>
    </subcellularLocation>
</comment>
<evidence type="ECO:0000256" key="4">
    <source>
        <dbReference type="ARBA" id="ARBA00022989"/>
    </source>
</evidence>
<proteinExistence type="inferred from homology"/>
<comment type="caution">
    <text evidence="8">The sequence shown here is derived from an EMBL/GenBank/DDBJ whole genome shotgun (WGS) entry which is preliminary data.</text>
</comment>
<sequence>MEILSYTFFQHALAGLLLVSIASAIIGTYVVSRRMVFITGGITHASFGGLGLGFYAGLNPVVAAGAFAVAAAMGVEWLTRSGHVREDSAIGVVWALGMALGTIFIFVTPGYVPELTSFLFGNVLTIDTPDLIAFALYLVVLVACMALFFRPIVACAFDSDFARTQGLPVAAVNLLMTVLVSVCVVLTIRLIGIMLLMSLLTLPPITAELWARRLLPIMGWAVVVSVAGAVLGLTVGCWVGAPVSATIVVVLIATYAVARCLKWAGNKMHRRDVNKMISS</sequence>
<dbReference type="PANTHER" id="PTHR30477">
    <property type="entry name" value="ABC-TRANSPORTER METAL-BINDING PROTEIN"/>
    <property type="match status" value="1"/>
</dbReference>
<dbReference type="Pfam" id="PF00950">
    <property type="entry name" value="ABC-3"/>
    <property type="match status" value="1"/>
</dbReference>
<dbReference type="PANTHER" id="PTHR30477:SF18">
    <property type="entry name" value="METAL TRANSPORT SYSTEM MEMBRANE PROTEIN CT_417-RELATED"/>
    <property type="match status" value="1"/>
</dbReference>
<keyword evidence="9" id="KW-1185">Reference proteome</keyword>
<dbReference type="GO" id="GO:0010043">
    <property type="term" value="P:response to zinc ion"/>
    <property type="evidence" value="ECO:0007669"/>
    <property type="project" value="TreeGrafter"/>
</dbReference>
<dbReference type="AlphaFoldDB" id="A0A6L5XFT9"/>
<dbReference type="GO" id="GO:0055085">
    <property type="term" value="P:transmembrane transport"/>
    <property type="evidence" value="ECO:0007669"/>
    <property type="project" value="InterPro"/>
</dbReference>
<feature type="transmembrane region" description="Helical" evidence="7">
    <location>
        <begin position="132"/>
        <end position="157"/>
    </location>
</feature>
<evidence type="ECO:0000256" key="1">
    <source>
        <dbReference type="ARBA" id="ARBA00004141"/>
    </source>
</evidence>
<evidence type="ECO:0000313" key="8">
    <source>
        <dbReference type="EMBL" id="MSS18351.1"/>
    </source>
</evidence>
<protein>
    <submittedName>
        <fullName evidence="8">Metal ABC transporter permease</fullName>
    </submittedName>
</protein>
<gene>
    <name evidence="8" type="ORF">FYJ29_11360</name>
</gene>
<dbReference type="InterPro" id="IPR001626">
    <property type="entry name" value="ABC_TroCD"/>
</dbReference>
<feature type="transmembrane region" description="Helical" evidence="7">
    <location>
        <begin position="193"/>
        <end position="210"/>
    </location>
</feature>
<dbReference type="InterPro" id="IPR037294">
    <property type="entry name" value="ABC_BtuC-like"/>
</dbReference>
<keyword evidence="6" id="KW-0813">Transport</keyword>
<feature type="transmembrane region" description="Helical" evidence="7">
    <location>
        <begin position="217"/>
        <end position="235"/>
    </location>
</feature>
<evidence type="ECO:0000256" key="6">
    <source>
        <dbReference type="RuleBase" id="RU003943"/>
    </source>
</evidence>
<feature type="transmembrane region" description="Helical" evidence="7">
    <location>
        <begin position="241"/>
        <end position="261"/>
    </location>
</feature>
<feature type="transmembrane region" description="Helical" evidence="7">
    <location>
        <begin position="12"/>
        <end position="31"/>
    </location>
</feature>
<dbReference type="EMBL" id="VULT01000019">
    <property type="protein sequence ID" value="MSS18351.1"/>
    <property type="molecule type" value="Genomic_DNA"/>
</dbReference>
<keyword evidence="4 7" id="KW-1133">Transmembrane helix</keyword>
<dbReference type="SUPFAM" id="SSF81345">
    <property type="entry name" value="ABC transporter involved in vitamin B12 uptake, BtuC"/>
    <property type="match status" value="1"/>
</dbReference>
<organism evidence="8 9">
    <name type="scientific">Sodaliphilus pleomorphus</name>
    <dbReference type="NCBI Taxonomy" id="2606626"/>
    <lineage>
        <taxon>Bacteria</taxon>
        <taxon>Pseudomonadati</taxon>
        <taxon>Bacteroidota</taxon>
        <taxon>Bacteroidia</taxon>
        <taxon>Bacteroidales</taxon>
        <taxon>Muribaculaceae</taxon>
        <taxon>Sodaliphilus</taxon>
    </lineage>
</organism>
<evidence type="ECO:0000256" key="3">
    <source>
        <dbReference type="ARBA" id="ARBA00022692"/>
    </source>
</evidence>
<name>A0A6L5XFT9_9BACT</name>
<keyword evidence="3 6" id="KW-0812">Transmembrane</keyword>
<dbReference type="Proteomes" id="UP000483362">
    <property type="component" value="Unassembled WGS sequence"/>
</dbReference>
<reference evidence="8 9" key="1">
    <citation type="submission" date="2019-08" db="EMBL/GenBank/DDBJ databases">
        <title>In-depth cultivation of the pig gut microbiome towards novel bacterial diversity and tailored functional studies.</title>
        <authorList>
            <person name="Wylensek D."/>
            <person name="Hitch T.C.A."/>
            <person name="Clavel T."/>
        </authorList>
    </citation>
    <scope>NUCLEOTIDE SEQUENCE [LARGE SCALE GENOMIC DNA]</scope>
    <source>
        <strain evidence="8 9">Oil-RF-744-WCA-WT-10</strain>
    </source>
</reference>
<feature type="transmembrane region" description="Helical" evidence="7">
    <location>
        <begin position="169"/>
        <end position="187"/>
    </location>
</feature>
<dbReference type="RefSeq" id="WP_154327518.1">
    <property type="nucleotide sequence ID" value="NZ_CP045696.1"/>
</dbReference>
<evidence type="ECO:0000256" key="5">
    <source>
        <dbReference type="ARBA" id="ARBA00023136"/>
    </source>
</evidence>
<keyword evidence="5 7" id="KW-0472">Membrane</keyword>
<evidence type="ECO:0000313" key="9">
    <source>
        <dbReference type="Proteomes" id="UP000483362"/>
    </source>
</evidence>
<dbReference type="GO" id="GO:0043190">
    <property type="term" value="C:ATP-binding cassette (ABC) transporter complex"/>
    <property type="evidence" value="ECO:0007669"/>
    <property type="project" value="InterPro"/>
</dbReference>
<evidence type="ECO:0000256" key="7">
    <source>
        <dbReference type="SAM" id="Phobius"/>
    </source>
</evidence>
<dbReference type="Gene3D" id="1.10.3470.10">
    <property type="entry name" value="ABC transporter involved in vitamin B12 uptake, BtuC"/>
    <property type="match status" value="1"/>
</dbReference>
<accession>A0A6L5XFT9</accession>
<feature type="transmembrane region" description="Helical" evidence="7">
    <location>
        <begin position="91"/>
        <end position="112"/>
    </location>
</feature>
<comment type="similarity">
    <text evidence="2 6">Belongs to the ABC-3 integral membrane protein family.</text>
</comment>
<evidence type="ECO:0000256" key="2">
    <source>
        <dbReference type="ARBA" id="ARBA00008034"/>
    </source>
</evidence>